<accession>A0A4U5W4P0</accession>
<reference evidence="1 2" key="1">
    <citation type="submission" date="2019-04" db="EMBL/GenBank/DDBJ databases">
        <title>Streptomyces lasaliensis sp. nov., an Actinomycete isolated from soil which produces the polyether antibiotic lasalocid.</title>
        <authorList>
            <person name="Erwin G."/>
            <person name="Haber C."/>
        </authorList>
    </citation>
    <scope>NUCLEOTIDE SEQUENCE [LARGE SCALE GENOMIC DNA]</scope>
    <source>
        <strain evidence="1 2">X-537</strain>
    </source>
</reference>
<keyword evidence="2" id="KW-1185">Reference proteome</keyword>
<name>A0A4U5W4P0_STRLS</name>
<organism evidence="1 2">
    <name type="scientific">Streptomyces lasalocidi</name>
    <name type="common">Streptomyces lasaliensis</name>
    <dbReference type="NCBI Taxonomy" id="324833"/>
    <lineage>
        <taxon>Bacteria</taxon>
        <taxon>Bacillati</taxon>
        <taxon>Actinomycetota</taxon>
        <taxon>Actinomycetes</taxon>
        <taxon>Kitasatosporales</taxon>
        <taxon>Streptomycetaceae</taxon>
        <taxon>Streptomyces</taxon>
    </lineage>
</organism>
<comment type="caution">
    <text evidence="1">The sequence shown here is derived from an EMBL/GenBank/DDBJ whole genome shotgun (WGS) entry which is preliminary data.</text>
</comment>
<gene>
    <name evidence="1" type="ORF">E4U91_37690</name>
</gene>
<protein>
    <submittedName>
        <fullName evidence="1">Uncharacterized protein</fullName>
    </submittedName>
</protein>
<dbReference type="EMBL" id="SZNQ01000003">
    <property type="protein sequence ID" value="TKS96387.1"/>
    <property type="molecule type" value="Genomic_DNA"/>
</dbReference>
<dbReference type="OrthoDB" id="4251491at2"/>
<sequence>MKRNKPLIKRRKAGTQYRRRRLHPWGKHASSYWALAVPQAFTGNGRTVLDMTGAVPSGADESRPDNPRYGSVLRWRLDRGGQTQFVYGIQVWGRYRSESPSAYGKRISGAFRRSLPTSTDVYHVFVAERPGCPRGTRCPLTRHWYTAIEADLSTHQPDRCPMGVLNDGPPWRLIGRTVPDGRHIY</sequence>
<evidence type="ECO:0000313" key="2">
    <source>
        <dbReference type="Proteomes" id="UP000305929"/>
    </source>
</evidence>
<dbReference type="Proteomes" id="UP000305929">
    <property type="component" value="Unassembled WGS sequence"/>
</dbReference>
<evidence type="ECO:0000313" key="1">
    <source>
        <dbReference type="EMBL" id="TKS96387.1"/>
    </source>
</evidence>
<dbReference type="RefSeq" id="WP_137311482.1">
    <property type="nucleotide sequence ID" value="NZ_SZNQ01000003.1"/>
</dbReference>
<proteinExistence type="predicted"/>
<dbReference type="AlphaFoldDB" id="A0A4U5W4P0"/>